<feature type="region of interest" description="Disordered" evidence="1">
    <location>
        <begin position="434"/>
        <end position="456"/>
    </location>
</feature>
<feature type="compositionally biased region" description="Polar residues" evidence="1">
    <location>
        <begin position="434"/>
        <end position="449"/>
    </location>
</feature>
<comment type="caution">
    <text evidence="2">The sequence shown here is derived from an EMBL/GenBank/DDBJ whole genome shotgun (WGS) entry which is preliminary data.</text>
</comment>
<dbReference type="PANTHER" id="PTHR21467">
    <property type="entry name" value="PROTEIN PHOSPHATASE 4 REGULATORY SUBUNIT 4 PPP4R4"/>
    <property type="match status" value="1"/>
</dbReference>
<evidence type="ECO:0000256" key="1">
    <source>
        <dbReference type="SAM" id="MobiDB-lite"/>
    </source>
</evidence>
<dbReference type="InterPro" id="IPR011989">
    <property type="entry name" value="ARM-like"/>
</dbReference>
<name>A0A8X6XH16_9ARAC</name>
<feature type="compositionally biased region" description="Polar residues" evidence="1">
    <location>
        <begin position="300"/>
        <end position="311"/>
    </location>
</feature>
<dbReference type="PANTHER" id="PTHR21467:SF0">
    <property type="entry name" value="SERINE_THREONINE-PROTEIN PHOSPHATASE 4 REGULATORY SUBUNIT 4"/>
    <property type="match status" value="1"/>
</dbReference>
<proteinExistence type="predicted"/>
<reference evidence="2" key="1">
    <citation type="submission" date="2020-08" db="EMBL/GenBank/DDBJ databases">
        <title>Multicomponent nature underlies the extraordinary mechanical properties of spider dragline silk.</title>
        <authorList>
            <person name="Kono N."/>
            <person name="Nakamura H."/>
            <person name="Mori M."/>
            <person name="Yoshida Y."/>
            <person name="Ohtoshi R."/>
            <person name="Malay A.D."/>
            <person name="Moran D.A.P."/>
            <person name="Tomita M."/>
            <person name="Numata K."/>
            <person name="Arakawa K."/>
        </authorList>
    </citation>
    <scope>NUCLEOTIDE SEQUENCE</scope>
</reference>
<dbReference type="GO" id="GO:0019888">
    <property type="term" value="F:protein phosphatase regulator activity"/>
    <property type="evidence" value="ECO:0007669"/>
    <property type="project" value="TreeGrafter"/>
</dbReference>
<protein>
    <submittedName>
        <fullName evidence="2">Uncharacterized protein</fullName>
    </submittedName>
</protein>
<feature type="region of interest" description="Disordered" evidence="1">
    <location>
        <begin position="259"/>
        <end position="319"/>
    </location>
</feature>
<dbReference type="AlphaFoldDB" id="A0A8X6XH16"/>
<dbReference type="InterPro" id="IPR039918">
    <property type="entry name" value="PPP4R4"/>
</dbReference>
<feature type="compositionally biased region" description="Low complexity" evidence="1">
    <location>
        <begin position="259"/>
        <end position="275"/>
    </location>
</feature>
<dbReference type="Proteomes" id="UP000886998">
    <property type="component" value="Unassembled WGS sequence"/>
</dbReference>
<dbReference type="OrthoDB" id="6419711at2759"/>
<dbReference type="EMBL" id="BMAV01009042">
    <property type="protein sequence ID" value="GFY53049.1"/>
    <property type="molecule type" value="Genomic_DNA"/>
</dbReference>
<gene>
    <name evidence="2" type="ORF">TNIN_446931</name>
</gene>
<evidence type="ECO:0000313" key="2">
    <source>
        <dbReference type="EMBL" id="GFY53049.1"/>
    </source>
</evidence>
<feature type="compositionally biased region" description="Polar residues" evidence="1">
    <location>
        <begin position="281"/>
        <end position="291"/>
    </location>
</feature>
<evidence type="ECO:0000313" key="3">
    <source>
        <dbReference type="Proteomes" id="UP000886998"/>
    </source>
</evidence>
<accession>A0A8X6XH16</accession>
<keyword evidence="3" id="KW-1185">Reference proteome</keyword>
<dbReference type="GO" id="GO:0005829">
    <property type="term" value="C:cytosol"/>
    <property type="evidence" value="ECO:0007669"/>
    <property type="project" value="TreeGrafter"/>
</dbReference>
<sequence>MATLAQGMAKLDKVFHRDPVPQINSLLYADNLIIWSTGSDIPKLESTLSLALVTLTNWSLEKDFKCLTSTFTSFIRPVIDYGCELLVTASGSALSKLDIVQNKALRFITGAATLAPIATGPSERRQYSTFALADPVPNIRLRLCAVLPRLKGLIKLPKDSHLLQQLESCIKALISDEKDRDVSYAVSREFNSKLLEESKNLHALSLSPNVAKSGKIPIRKKKVSSSQSKSLRILKKERRISSPAVIVEFQKNSSQILQTRDVSTSTTDTVKTTSSPKCNIPKSSRSQSPNVRTWPRQKRSSSLIPKQSVNRCPSPMPQQRRFSEQINKEISSPEIVKKTLSSQINKEISSPEIVKKTLSSQINKEISSPEIVKKAFNSEKKILPPSNKVLQTAKENVTKKFGSKDISSSIPLDSKRRTIGTILPSPEVIRRSTTLNNLSSDSKIPSFSKKSVAKES</sequence>
<dbReference type="Gene3D" id="1.25.10.10">
    <property type="entry name" value="Leucine-rich Repeat Variant"/>
    <property type="match status" value="1"/>
</dbReference>
<organism evidence="2 3">
    <name type="scientific">Trichonephila inaurata madagascariensis</name>
    <dbReference type="NCBI Taxonomy" id="2747483"/>
    <lineage>
        <taxon>Eukaryota</taxon>
        <taxon>Metazoa</taxon>
        <taxon>Ecdysozoa</taxon>
        <taxon>Arthropoda</taxon>
        <taxon>Chelicerata</taxon>
        <taxon>Arachnida</taxon>
        <taxon>Araneae</taxon>
        <taxon>Araneomorphae</taxon>
        <taxon>Entelegynae</taxon>
        <taxon>Araneoidea</taxon>
        <taxon>Nephilidae</taxon>
        <taxon>Trichonephila</taxon>
        <taxon>Trichonephila inaurata</taxon>
    </lineage>
</organism>
<dbReference type="GO" id="GO:0008287">
    <property type="term" value="C:protein serine/threonine phosphatase complex"/>
    <property type="evidence" value="ECO:0007669"/>
    <property type="project" value="TreeGrafter"/>
</dbReference>